<dbReference type="EMBL" id="JAVDYB010000001">
    <property type="protein sequence ID" value="MDR7276023.1"/>
    <property type="molecule type" value="Genomic_DNA"/>
</dbReference>
<name>A0AAE3YLH0_9ACTN</name>
<protein>
    <recommendedName>
        <fullName evidence="4">Secreted protein</fullName>
    </recommendedName>
</protein>
<reference evidence="2" key="1">
    <citation type="submission" date="2023-07" db="EMBL/GenBank/DDBJ databases">
        <title>Sequencing the genomes of 1000 actinobacteria strains.</title>
        <authorList>
            <person name="Klenk H.-P."/>
        </authorList>
    </citation>
    <scope>NUCLEOTIDE SEQUENCE</scope>
    <source>
        <strain evidence="2">DSM 44707</strain>
    </source>
</reference>
<proteinExistence type="predicted"/>
<accession>A0AAE3YLH0</accession>
<evidence type="ECO:0000313" key="3">
    <source>
        <dbReference type="Proteomes" id="UP001183643"/>
    </source>
</evidence>
<sequence length="169" mass="18091">MLLSSWIRRSLTVAAGAVLLAASAMTPAHADAGANAADWEITSSGAEGDALAESISYCSGNFAPIRVVNNRLEWGAEQTCENPSDRPHWIVVKLEETCPQSWCIVFNTDAEVRSPAWEELTRVVRVAEADTCVDNDQRKIRVVVNAFARGGAGTATAISGEVLLDCDVD</sequence>
<gene>
    <name evidence="2" type="ORF">J2S41_002801</name>
</gene>
<organism evidence="2 3">
    <name type="scientific">Catenuloplanes atrovinosus</name>
    <dbReference type="NCBI Taxonomy" id="137266"/>
    <lineage>
        <taxon>Bacteria</taxon>
        <taxon>Bacillati</taxon>
        <taxon>Actinomycetota</taxon>
        <taxon>Actinomycetes</taxon>
        <taxon>Micromonosporales</taxon>
        <taxon>Micromonosporaceae</taxon>
        <taxon>Catenuloplanes</taxon>
    </lineage>
</organism>
<evidence type="ECO:0000256" key="1">
    <source>
        <dbReference type="SAM" id="SignalP"/>
    </source>
</evidence>
<dbReference type="RefSeq" id="WP_310367756.1">
    <property type="nucleotide sequence ID" value="NZ_JAVDYB010000001.1"/>
</dbReference>
<dbReference type="Proteomes" id="UP001183643">
    <property type="component" value="Unassembled WGS sequence"/>
</dbReference>
<evidence type="ECO:0008006" key="4">
    <source>
        <dbReference type="Google" id="ProtNLM"/>
    </source>
</evidence>
<evidence type="ECO:0000313" key="2">
    <source>
        <dbReference type="EMBL" id="MDR7276023.1"/>
    </source>
</evidence>
<dbReference type="AlphaFoldDB" id="A0AAE3YLH0"/>
<feature type="chain" id="PRO_5041917319" description="Secreted protein" evidence="1">
    <location>
        <begin position="31"/>
        <end position="169"/>
    </location>
</feature>
<feature type="signal peptide" evidence="1">
    <location>
        <begin position="1"/>
        <end position="30"/>
    </location>
</feature>
<keyword evidence="3" id="KW-1185">Reference proteome</keyword>
<keyword evidence="1" id="KW-0732">Signal</keyword>
<comment type="caution">
    <text evidence="2">The sequence shown here is derived from an EMBL/GenBank/DDBJ whole genome shotgun (WGS) entry which is preliminary data.</text>
</comment>